<reference evidence="2" key="1">
    <citation type="submission" date="2016-10" db="EMBL/GenBank/DDBJ databases">
        <authorList>
            <person name="Varghese N."/>
            <person name="Submissions S."/>
        </authorList>
    </citation>
    <scope>NUCLEOTIDE SEQUENCE [LARGE SCALE GENOMIC DNA]</scope>
    <source>
        <strain evidence="2">DSM 22329</strain>
    </source>
</reference>
<accession>A0A1H0SYA8</accession>
<dbReference type="RefSeq" id="WP_091786092.1">
    <property type="nucleotide sequence ID" value="NZ_LT629711.1"/>
</dbReference>
<dbReference type="Proteomes" id="UP000199077">
    <property type="component" value="Chromosome I"/>
</dbReference>
<evidence type="ECO:0000313" key="1">
    <source>
        <dbReference type="EMBL" id="SDP46862.1"/>
    </source>
</evidence>
<sequence>MNVTHHAATFIAPGDEDEYDTAWDAWTGELFAVGLEPTSNLPVSEDGARRSFLLGEVDGDRTWSGPGLDGAGFDAPRGATVEVEIYIAPADAEAYGMLRYTKDSGGEIAAMLADANPGEYAEAWTADLEYTMSRAAMWARGRGFRIVEQDLDDADADTPWAVRVLVPRTTT</sequence>
<name>A0A1H0SYA8_9MICO</name>
<gene>
    <name evidence="1" type="ORF">SAMN04489867_2560</name>
</gene>
<dbReference type="EMBL" id="LT629711">
    <property type="protein sequence ID" value="SDP46862.1"/>
    <property type="molecule type" value="Genomic_DNA"/>
</dbReference>
<dbReference type="AlphaFoldDB" id="A0A1H0SYA8"/>
<keyword evidence="2" id="KW-1185">Reference proteome</keyword>
<protein>
    <submittedName>
        <fullName evidence="1">Uncharacterized protein</fullName>
    </submittedName>
</protein>
<organism evidence="1 2">
    <name type="scientific">Pedococcus dokdonensis</name>
    <dbReference type="NCBI Taxonomy" id="443156"/>
    <lineage>
        <taxon>Bacteria</taxon>
        <taxon>Bacillati</taxon>
        <taxon>Actinomycetota</taxon>
        <taxon>Actinomycetes</taxon>
        <taxon>Micrococcales</taxon>
        <taxon>Intrasporangiaceae</taxon>
        <taxon>Pedococcus</taxon>
    </lineage>
</organism>
<evidence type="ECO:0000313" key="2">
    <source>
        <dbReference type="Proteomes" id="UP000199077"/>
    </source>
</evidence>
<proteinExistence type="predicted"/>